<keyword evidence="3" id="KW-0808">Transferase</keyword>
<evidence type="ECO:0000256" key="7">
    <source>
        <dbReference type="ARBA" id="ARBA00023308"/>
    </source>
</evidence>
<dbReference type="GO" id="GO:0019301">
    <property type="term" value="P:rhamnose catabolic process"/>
    <property type="evidence" value="ECO:0007669"/>
    <property type="project" value="InterPro"/>
</dbReference>
<comment type="caution">
    <text evidence="10">The sequence shown here is derived from an EMBL/GenBank/DDBJ whole genome shotgun (WGS) entry which is preliminary data.</text>
</comment>
<dbReference type="InterPro" id="IPR018484">
    <property type="entry name" value="FGGY_N"/>
</dbReference>
<dbReference type="InterPro" id="IPR018485">
    <property type="entry name" value="FGGY_C"/>
</dbReference>
<feature type="domain" description="Carbohydrate kinase FGGY N-terminal" evidence="8">
    <location>
        <begin position="73"/>
        <end position="249"/>
    </location>
</feature>
<dbReference type="InterPro" id="IPR050406">
    <property type="entry name" value="FGGY_Carb_Kinase"/>
</dbReference>
<dbReference type="SUPFAM" id="SSF53067">
    <property type="entry name" value="Actin-like ATPase domain"/>
    <property type="match status" value="2"/>
</dbReference>
<keyword evidence="5 10" id="KW-0418">Kinase</keyword>
<evidence type="ECO:0000313" key="11">
    <source>
        <dbReference type="Proteomes" id="UP000243528"/>
    </source>
</evidence>
<evidence type="ECO:0000313" key="10">
    <source>
        <dbReference type="EMBL" id="PSL08273.1"/>
    </source>
</evidence>
<dbReference type="Pfam" id="PF00370">
    <property type="entry name" value="FGGY_N"/>
    <property type="match status" value="1"/>
</dbReference>
<evidence type="ECO:0000256" key="3">
    <source>
        <dbReference type="ARBA" id="ARBA00022679"/>
    </source>
</evidence>
<evidence type="ECO:0000259" key="8">
    <source>
        <dbReference type="Pfam" id="PF00370"/>
    </source>
</evidence>
<keyword evidence="7" id="KW-0684">Rhamnose metabolism</keyword>
<dbReference type="PANTHER" id="PTHR43095:SF5">
    <property type="entry name" value="XYLULOSE KINASE"/>
    <property type="match status" value="1"/>
</dbReference>
<keyword evidence="2" id="KW-0119">Carbohydrate metabolism</keyword>
<feature type="domain" description="Carbohydrate kinase FGGY C-terminal" evidence="9">
    <location>
        <begin position="258"/>
        <end position="449"/>
    </location>
</feature>
<dbReference type="GO" id="GO:0042732">
    <property type="term" value="P:D-xylose metabolic process"/>
    <property type="evidence" value="ECO:0007669"/>
    <property type="project" value="UniProtKB-KW"/>
</dbReference>
<evidence type="ECO:0000259" key="9">
    <source>
        <dbReference type="Pfam" id="PF02782"/>
    </source>
</evidence>
<reference evidence="10 11" key="1">
    <citation type="submission" date="2018-03" db="EMBL/GenBank/DDBJ databases">
        <title>Genomic Encyclopedia of Archaeal and Bacterial Type Strains, Phase II (KMG-II): from individual species to whole genera.</title>
        <authorList>
            <person name="Goeker M."/>
        </authorList>
    </citation>
    <scope>NUCLEOTIDE SEQUENCE [LARGE SCALE GENOMIC DNA]</scope>
    <source>
        <strain evidence="10 11">DSM 45211</strain>
    </source>
</reference>
<evidence type="ECO:0000256" key="5">
    <source>
        <dbReference type="ARBA" id="ARBA00022777"/>
    </source>
</evidence>
<evidence type="ECO:0000256" key="6">
    <source>
        <dbReference type="ARBA" id="ARBA00022840"/>
    </source>
</evidence>
<evidence type="ECO:0000256" key="1">
    <source>
        <dbReference type="ARBA" id="ARBA00009156"/>
    </source>
</evidence>
<dbReference type="Pfam" id="PF02782">
    <property type="entry name" value="FGGY_C"/>
    <property type="match status" value="1"/>
</dbReference>
<keyword evidence="6" id="KW-0067">ATP-binding</keyword>
<dbReference type="EMBL" id="PYGE01000001">
    <property type="protein sequence ID" value="PSL08273.1"/>
    <property type="molecule type" value="Genomic_DNA"/>
</dbReference>
<dbReference type="AlphaFoldDB" id="A0A2P8EFN9"/>
<name>A0A2P8EFN9_9ACTN</name>
<dbReference type="Proteomes" id="UP000243528">
    <property type="component" value="Unassembled WGS sequence"/>
</dbReference>
<dbReference type="CDD" id="cd07771">
    <property type="entry name" value="ASKHA_NBD_FGGY_RhaB-like"/>
    <property type="match status" value="1"/>
</dbReference>
<gene>
    <name evidence="10" type="ORF">CLV30_101244</name>
</gene>
<evidence type="ECO:0000256" key="4">
    <source>
        <dbReference type="ARBA" id="ARBA00022741"/>
    </source>
</evidence>
<dbReference type="Gene3D" id="3.30.420.40">
    <property type="match status" value="2"/>
</dbReference>
<dbReference type="InterPro" id="IPR043129">
    <property type="entry name" value="ATPase_NBD"/>
</dbReference>
<keyword evidence="2" id="KW-0859">Xylose metabolism</keyword>
<sequence length="483" mass="51552">MSEANGSTLAAVDLGASSGRVMLGRVAPDRLELTEAHRFPNVPVRLPDGLHWDVLRLYRDLLDGLAAARRACDGELRSVGIDSWAVDYGLLDAAGTLVSNPYHYRDSRTDGVAAEVHERIDPAQLYATTGLQFLPFTTIYQLAAESPVRLRHAEHLALLPDLFTYWLTGELGTERTNASTTGLFDARRGTWADELVRQAGLSRDLFGELRRPGDVVGPLLPEVRAETGVASSMVATAVGSHDTASAVVGVPAADERFAYVSCGTWSLVGVELDGPVLTAASREANFTNEGGVDGTVRYLRNVMGLWLLAESVAEWERAGLTSDLPTLLAMASDVGPGGPVFDPDDPAFIPPGDMTGRIADACRRAGQPVPEGQARTVRCILDSLADAYARTVRDAVALSGHEVDVVHLVGGGAQNELLCRLTADACGLPVVAGPVEATALGNVLVQARAHGAVTGDLWTMRALIRATHPVRRYEPRPRTSTDR</sequence>
<dbReference type="GO" id="GO:0005524">
    <property type="term" value="F:ATP binding"/>
    <property type="evidence" value="ECO:0007669"/>
    <property type="project" value="UniProtKB-KW"/>
</dbReference>
<evidence type="ECO:0000256" key="2">
    <source>
        <dbReference type="ARBA" id="ARBA00022629"/>
    </source>
</evidence>
<dbReference type="PANTHER" id="PTHR43095">
    <property type="entry name" value="SUGAR KINASE"/>
    <property type="match status" value="1"/>
</dbReference>
<keyword evidence="11" id="KW-1185">Reference proteome</keyword>
<organism evidence="10 11">
    <name type="scientific">Haloactinopolyspora alba</name>
    <dbReference type="NCBI Taxonomy" id="648780"/>
    <lineage>
        <taxon>Bacteria</taxon>
        <taxon>Bacillati</taxon>
        <taxon>Actinomycetota</taxon>
        <taxon>Actinomycetes</taxon>
        <taxon>Jiangellales</taxon>
        <taxon>Jiangellaceae</taxon>
        <taxon>Haloactinopolyspora</taxon>
    </lineage>
</organism>
<dbReference type="GO" id="GO:0008993">
    <property type="term" value="F:rhamnulokinase activity"/>
    <property type="evidence" value="ECO:0007669"/>
    <property type="project" value="InterPro"/>
</dbReference>
<keyword evidence="4" id="KW-0547">Nucleotide-binding</keyword>
<comment type="similarity">
    <text evidence="1">Belongs to the FGGY kinase family.</text>
</comment>
<accession>A0A2P8EFN9</accession>
<dbReference type="InterPro" id="IPR013449">
    <property type="entry name" value="Rhamnulokinase"/>
</dbReference>
<protein>
    <submittedName>
        <fullName evidence="10">Rhamnulokinase</fullName>
    </submittedName>
</protein>
<proteinExistence type="inferred from homology"/>